<dbReference type="Pfam" id="PF06585">
    <property type="entry name" value="JHBP"/>
    <property type="match status" value="1"/>
</dbReference>
<gene>
    <name evidence="1" type="ORF">L9F63_017611</name>
</gene>
<name>A0AAD8EGW6_DIPPU</name>
<dbReference type="EMBL" id="JASPKZ010005279">
    <property type="protein sequence ID" value="KAJ9589107.1"/>
    <property type="molecule type" value="Genomic_DNA"/>
</dbReference>
<dbReference type="InterPro" id="IPR038606">
    <property type="entry name" value="To_sf"/>
</dbReference>
<proteinExistence type="predicted"/>
<reference evidence="1" key="2">
    <citation type="submission" date="2023-05" db="EMBL/GenBank/DDBJ databases">
        <authorList>
            <person name="Fouks B."/>
        </authorList>
    </citation>
    <scope>NUCLEOTIDE SEQUENCE</scope>
    <source>
        <strain evidence="1">Stay&amp;Tobe</strain>
        <tissue evidence="1">Testes</tissue>
    </source>
</reference>
<dbReference type="PANTHER" id="PTHR11008:SF9">
    <property type="entry name" value="PROTEIN TAKEOUT-LIKE PROTEIN"/>
    <property type="match status" value="1"/>
</dbReference>
<sequence length="194" mass="21131">EVSLPTTSGVLLVNELVLENINVTGLSEFQADEMRPDTSGGAGTYGIAFDLTFSLHARADNAKFDFLIGDMIPLYGNGTLQLNIDGLRLNGIITANTSAPVLFLQAINVDIAIEKTRFDISNIMHMEGTKYAEIFNNVMSETTPQILNFSVESLKDDIIEQLKNTVNDFLEEKNATLSDLLACIGLGSGNCFFN</sequence>
<dbReference type="Gene3D" id="3.15.10.30">
    <property type="entry name" value="Haemolymph juvenile hormone binding protein"/>
    <property type="match status" value="1"/>
</dbReference>
<evidence type="ECO:0008006" key="3">
    <source>
        <dbReference type="Google" id="ProtNLM"/>
    </source>
</evidence>
<keyword evidence="2" id="KW-1185">Reference proteome</keyword>
<feature type="non-terminal residue" evidence="1">
    <location>
        <position position="194"/>
    </location>
</feature>
<evidence type="ECO:0000313" key="1">
    <source>
        <dbReference type="EMBL" id="KAJ9589107.1"/>
    </source>
</evidence>
<comment type="caution">
    <text evidence="1">The sequence shown here is derived from an EMBL/GenBank/DDBJ whole genome shotgun (WGS) entry which is preliminary data.</text>
</comment>
<dbReference type="InterPro" id="IPR010562">
    <property type="entry name" value="Haemolymph_juvenile_hormone-bd"/>
</dbReference>
<organism evidence="1 2">
    <name type="scientific">Diploptera punctata</name>
    <name type="common">Pacific beetle cockroach</name>
    <dbReference type="NCBI Taxonomy" id="6984"/>
    <lineage>
        <taxon>Eukaryota</taxon>
        <taxon>Metazoa</taxon>
        <taxon>Ecdysozoa</taxon>
        <taxon>Arthropoda</taxon>
        <taxon>Hexapoda</taxon>
        <taxon>Insecta</taxon>
        <taxon>Pterygota</taxon>
        <taxon>Neoptera</taxon>
        <taxon>Polyneoptera</taxon>
        <taxon>Dictyoptera</taxon>
        <taxon>Blattodea</taxon>
        <taxon>Blaberoidea</taxon>
        <taxon>Blaberidae</taxon>
        <taxon>Diplopterinae</taxon>
        <taxon>Diploptera</taxon>
    </lineage>
</organism>
<dbReference type="AlphaFoldDB" id="A0AAD8EGW6"/>
<dbReference type="Proteomes" id="UP001233999">
    <property type="component" value="Unassembled WGS sequence"/>
</dbReference>
<evidence type="ECO:0000313" key="2">
    <source>
        <dbReference type="Proteomes" id="UP001233999"/>
    </source>
</evidence>
<dbReference type="PANTHER" id="PTHR11008">
    <property type="entry name" value="PROTEIN TAKEOUT-LIKE PROTEIN"/>
    <property type="match status" value="1"/>
</dbReference>
<reference evidence="1" key="1">
    <citation type="journal article" date="2023" name="IScience">
        <title>Live-bearing cockroach genome reveals convergent evolutionary mechanisms linked to viviparity in insects and beyond.</title>
        <authorList>
            <person name="Fouks B."/>
            <person name="Harrison M.C."/>
            <person name="Mikhailova A.A."/>
            <person name="Marchal E."/>
            <person name="English S."/>
            <person name="Carruthers M."/>
            <person name="Jennings E.C."/>
            <person name="Chiamaka E.L."/>
            <person name="Frigard R.A."/>
            <person name="Pippel M."/>
            <person name="Attardo G.M."/>
            <person name="Benoit J.B."/>
            <person name="Bornberg-Bauer E."/>
            <person name="Tobe S.S."/>
        </authorList>
    </citation>
    <scope>NUCLEOTIDE SEQUENCE</scope>
    <source>
        <strain evidence="1">Stay&amp;Tobe</strain>
    </source>
</reference>
<protein>
    <recommendedName>
        <fullName evidence="3">Hemolymph juvenile hormone binding protein</fullName>
    </recommendedName>
</protein>
<accession>A0AAD8EGW6</accession>